<dbReference type="OrthoDB" id="69928at2759"/>
<dbReference type="PROSITE" id="PS51034">
    <property type="entry name" value="ZP_2"/>
    <property type="match status" value="1"/>
</dbReference>
<dbReference type="PANTHER" id="PTHR46560:SF9">
    <property type="entry name" value="ZP DOMAIN-CONTAINING PROTEIN"/>
    <property type="match status" value="1"/>
</dbReference>
<dbReference type="EMBL" id="OC855106">
    <property type="protein sequence ID" value="CAD7621249.1"/>
    <property type="molecule type" value="Genomic_DNA"/>
</dbReference>
<evidence type="ECO:0000313" key="4">
    <source>
        <dbReference type="EMBL" id="CAD7621249.1"/>
    </source>
</evidence>
<dbReference type="Pfam" id="PF10373">
    <property type="entry name" value="EST1_DNA_bind"/>
    <property type="match status" value="1"/>
</dbReference>
<evidence type="ECO:0000259" key="3">
    <source>
        <dbReference type="PROSITE" id="PS51034"/>
    </source>
</evidence>
<dbReference type="GO" id="GO:0000184">
    <property type="term" value="P:nuclear-transcribed mRNA catabolic process, nonsense-mediated decay"/>
    <property type="evidence" value="ECO:0007669"/>
    <property type="project" value="UniProtKB-KW"/>
</dbReference>
<evidence type="ECO:0000313" key="5">
    <source>
        <dbReference type="Proteomes" id="UP000759131"/>
    </source>
</evidence>
<dbReference type="Proteomes" id="UP000759131">
    <property type="component" value="Unassembled WGS sequence"/>
</dbReference>
<dbReference type="AlphaFoldDB" id="A0A7R9KDS9"/>
<dbReference type="EMBL" id="CAJPIZ010000531">
    <property type="protein sequence ID" value="CAG2101679.1"/>
    <property type="molecule type" value="Genomic_DNA"/>
</dbReference>
<dbReference type="InterPro" id="IPR018834">
    <property type="entry name" value="DNA/RNA-bd_Est1-type"/>
</dbReference>
<keyword evidence="5" id="KW-1185">Reference proteome</keyword>
<name>A0A7R9KDS9_9ACAR</name>
<accession>A0A7R9KDS9</accession>
<reference evidence="4" key="1">
    <citation type="submission" date="2020-11" db="EMBL/GenBank/DDBJ databases">
        <authorList>
            <person name="Tran Van P."/>
        </authorList>
    </citation>
    <scope>NUCLEOTIDE SEQUENCE</scope>
</reference>
<dbReference type="Gene3D" id="1.25.40.10">
    <property type="entry name" value="Tetratricopeptide repeat domain"/>
    <property type="match status" value="1"/>
</dbReference>
<keyword evidence="1" id="KW-0866">Nonsense-mediated mRNA decay</keyword>
<organism evidence="4">
    <name type="scientific">Medioppia subpectinata</name>
    <dbReference type="NCBI Taxonomy" id="1979941"/>
    <lineage>
        <taxon>Eukaryota</taxon>
        <taxon>Metazoa</taxon>
        <taxon>Ecdysozoa</taxon>
        <taxon>Arthropoda</taxon>
        <taxon>Chelicerata</taxon>
        <taxon>Arachnida</taxon>
        <taxon>Acari</taxon>
        <taxon>Acariformes</taxon>
        <taxon>Sarcoptiformes</taxon>
        <taxon>Oribatida</taxon>
        <taxon>Brachypylina</taxon>
        <taxon>Oppioidea</taxon>
        <taxon>Oppiidae</taxon>
        <taxon>Medioppia</taxon>
    </lineage>
</organism>
<feature type="domain" description="ZP" evidence="3">
    <location>
        <begin position="1"/>
        <end position="305"/>
    </location>
</feature>
<sequence>MIGEKFSAFFNSSQTPYRAIRSEHLHYEMSETIGRTIRCYCMALYGIVWHCNSQPPGADSAGHSSQSILNEEFSPSVTSRCDRGVMYIYVVTLQPFNGVVHTRGHRKHPCMAYGSGGFNTTLKISLLADESDELFCGYNKFNGDRSVSLAVRPHKSLELSDDKYYFMTCEQLGYKSVRGGTYSVSLKLTDLSGQRVSRALHGSSYILRAHLTPYDSEYIITTLRMKNCFSFAADTEHVRLLDDFGCPTKAQLMSEFMYNSSHTAEAIVYEMFKFPDSHKLFIQCDAILCRGGCREPMCDSATDKDRELATDSYSLISSSTTLYVFEPSDESCNSIKQFNYILKKVIEKEPSEVDDYDPYHVNWISPNTGFGGSRLSLNRSAALNNSFTSNKSSARSHHLVYYRDHFVPKHYSTLQPPPLSSSQQTHEDNYSQDIRPKTMSGRTGRTHGYIRAPNTSTAVPALNGGPQTQTQTADTVGRAHRSAATATDQLDSCLTGVANLKPKCEQTYRVIAANVSADSSLVHEKQLWNDIKQYRHQKDKILIEYLIGFYVSLMETIVTNDKQHKEPYLLCANTSHLSPTARLLLYNILIRIGDLNRYLSKTSVAENYYLRARRLDVTRGHAYNQLAINTPLSQHLKCIYYYCRAAKSSVDPIVIAETNLKVAVNRFDNDILKSIVQNGSHSKDPSDSATDDHQLILTYPQKGIDWFYLSVISIYSENMDTILKPLIQFVITHCELTANKHLDTNHSNNDLSFALMALDVSIDFLALKPLQRSFGELFAKELKDAKIALKSCSDVLNDCKANDENDYQNDSQTKALFHDYFLRGFLPLSVIHSQLEFDSNEPLVVRPNQLVVRVIVKLDKLLSSAVKPVAKPKRMRNVALGSILENES</sequence>
<dbReference type="SMART" id="SM00241">
    <property type="entry name" value="ZP"/>
    <property type="match status" value="1"/>
</dbReference>
<evidence type="ECO:0000256" key="2">
    <source>
        <dbReference type="SAM" id="MobiDB-lite"/>
    </source>
</evidence>
<proteinExistence type="predicted"/>
<dbReference type="InterPro" id="IPR001507">
    <property type="entry name" value="ZP_dom"/>
</dbReference>
<dbReference type="SUPFAM" id="SSF48452">
    <property type="entry name" value="TPR-like"/>
    <property type="match status" value="1"/>
</dbReference>
<dbReference type="InterPro" id="IPR011990">
    <property type="entry name" value="TPR-like_helical_dom_sf"/>
</dbReference>
<evidence type="ECO:0000256" key="1">
    <source>
        <dbReference type="ARBA" id="ARBA00023161"/>
    </source>
</evidence>
<protein>
    <recommendedName>
        <fullName evidence="3">ZP domain-containing protein</fullName>
    </recommendedName>
</protein>
<dbReference type="PANTHER" id="PTHR46560">
    <property type="entry name" value="CYPHER, ISOFORM B"/>
    <property type="match status" value="1"/>
</dbReference>
<feature type="region of interest" description="Disordered" evidence="2">
    <location>
        <begin position="412"/>
        <end position="471"/>
    </location>
</feature>
<gene>
    <name evidence="4" type="ORF">OSB1V03_LOCUS1723</name>
</gene>